<gene>
    <name evidence="2" type="ORF">Ctob_014314</name>
</gene>
<sequence length="70" mass="7294">MTAFLLDEFGTKVKIASGPYPGGKSGAFEVTVGDQLVHSKLTMSGKGHGKCETDQELDAIIDAIRAKVGA</sequence>
<name>A0A0M0K2G5_9EUKA</name>
<dbReference type="EMBL" id="JWZX01001628">
    <property type="protein sequence ID" value="KOO32994.1"/>
    <property type="molecule type" value="Genomic_DNA"/>
</dbReference>
<dbReference type="Gene3D" id="3.40.30.10">
    <property type="entry name" value="Glutaredoxin"/>
    <property type="match status" value="1"/>
</dbReference>
<dbReference type="AlphaFoldDB" id="A0A0M0K2G5"/>
<accession>A0A0M0K2G5</accession>
<organism evidence="2 3">
    <name type="scientific">Chrysochromulina tobinii</name>
    <dbReference type="NCBI Taxonomy" id="1460289"/>
    <lineage>
        <taxon>Eukaryota</taxon>
        <taxon>Haptista</taxon>
        <taxon>Haptophyta</taxon>
        <taxon>Prymnesiophyceae</taxon>
        <taxon>Prymnesiales</taxon>
        <taxon>Chrysochromulinaceae</taxon>
        <taxon>Chrysochromulina</taxon>
    </lineage>
</organism>
<keyword evidence="1" id="KW-0676">Redox-active center</keyword>
<proteinExistence type="predicted"/>
<dbReference type="Proteomes" id="UP000037460">
    <property type="component" value="Unassembled WGS sequence"/>
</dbReference>
<dbReference type="Pfam" id="PF10262">
    <property type="entry name" value="Rdx"/>
    <property type="match status" value="1"/>
</dbReference>
<dbReference type="OrthoDB" id="5962009at2759"/>
<protein>
    <submittedName>
        <fullName evidence="2">Uncharacterized protein</fullName>
    </submittedName>
</protein>
<dbReference type="InterPro" id="IPR011893">
    <property type="entry name" value="Selenoprotein_Rdx-typ"/>
</dbReference>
<reference evidence="3" key="1">
    <citation type="journal article" date="2015" name="PLoS Genet.">
        <title>Genome Sequence and Transcriptome Analyses of Chrysochromulina tobin: Metabolic Tools for Enhanced Algal Fitness in the Prominent Order Prymnesiales (Haptophyceae).</title>
        <authorList>
            <person name="Hovde B.T."/>
            <person name="Deodato C.R."/>
            <person name="Hunsperger H.M."/>
            <person name="Ryken S.A."/>
            <person name="Yost W."/>
            <person name="Jha R.K."/>
            <person name="Patterson J."/>
            <person name="Monnat R.J. Jr."/>
            <person name="Barlow S.B."/>
            <person name="Starkenburg S.R."/>
            <person name="Cattolico R.A."/>
        </authorList>
    </citation>
    <scope>NUCLEOTIDE SEQUENCE</scope>
    <source>
        <strain evidence="3">CCMP291</strain>
    </source>
</reference>
<evidence type="ECO:0000313" key="3">
    <source>
        <dbReference type="Proteomes" id="UP000037460"/>
    </source>
</evidence>
<dbReference type="NCBIfam" id="TIGR02174">
    <property type="entry name" value="CXXU_selWTH"/>
    <property type="match status" value="1"/>
</dbReference>
<keyword evidence="3" id="KW-1185">Reference proteome</keyword>
<evidence type="ECO:0000313" key="2">
    <source>
        <dbReference type="EMBL" id="KOO32994.1"/>
    </source>
</evidence>
<evidence type="ECO:0000256" key="1">
    <source>
        <dbReference type="ARBA" id="ARBA00023284"/>
    </source>
</evidence>
<comment type="caution">
    <text evidence="2">The sequence shown here is derived from an EMBL/GenBank/DDBJ whole genome shotgun (WGS) entry which is preliminary data.</text>
</comment>